<dbReference type="GO" id="GO:0005737">
    <property type="term" value="C:cytoplasm"/>
    <property type="evidence" value="ECO:0007669"/>
    <property type="project" value="UniProtKB-SubCell"/>
</dbReference>
<dbReference type="Pfam" id="PF02631">
    <property type="entry name" value="RecX_HTH2"/>
    <property type="match status" value="1"/>
</dbReference>
<keyword evidence="7" id="KW-1185">Reference proteome</keyword>
<dbReference type="Gene3D" id="1.10.10.10">
    <property type="entry name" value="Winged helix-like DNA-binding domain superfamily/Winged helix DNA-binding domain"/>
    <property type="match status" value="1"/>
</dbReference>
<dbReference type="RefSeq" id="WP_009138821.1">
    <property type="nucleotide sequence ID" value="NZ_JH815198.1"/>
</dbReference>
<evidence type="ECO:0000256" key="1">
    <source>
        <dbReference type="ARBA" id="ARBA00004496"/>
    </source>
</evidence>
<evidence type="ECO:0000259" key="5">
    <source>
        <dbReference type="Pfam" id="PF02631"/>
    </source>
</evidence>
<dbReference type="OrthoDB" id="3192133at2"/>
<dbReference type="EMBL" id="ADMD01000002">
    <property type="protein sequence ID" value="EJZ84283.1"/>
    <property type="molecule type" value="Genomic_DNA"/>
</dbReference>
<dbReference type="PANTHER" id="PTHR33602">
    <property type="entry name" value="REGULATORY PROTEIN RECX FAMILY PROTEIN"/>
    <property type="match status" value="1"/>
</dbReference>
<name>K0YLW5_9ACTN</name>
<accession>K0YLW5</accession>
<evidence type="ECO:0000256" key="4">
    <source>
        <dbReference type="ARBA" id="ARBA00022490"/>
    </source>
</evidence>
<dbReference type="HOGENOM" id="CLU_1495245_0_0_11"/>
<reference evidence="6 7" key="1">
    <citation type="submission" date="2012-08" db="EMBL/GenBank/DDBJ databases">
        <title>The Genome Sequence of Slackia piriformis YIT 12062.</title>
        <authorList>
            <consortium name="The Broad Institute Genome Sequencing Platform"/>
            <person name="Earl A."/>
            <person name="Ward D."/>
            <person name="Feldgarden M."/>
            <person name="Gevers D."/>
            <person name="Morotomi M."/>
            <person name="Walker B."/>
            <person name="Young S.K."/>
            <person name="Zeng Q."/>
            <person name="Gargeya S."/>
            <person name="Fitzgerald M."/>
            <person name="Haas B."/>
            <person name="Abouelleil A."/>
            <person name="Alvarado L."/>
            <person name="Arachchi H.M."/>
            <person name="Berlin A.M."/>
            <person name="Chapman S.B."/>
            <person name="Goldberg J."/>
            <person name="Griggs A."/>
            <person name="Gujja S."/>
            <person name="Hansen M."/>
            <person name="Howarth C."/>
            <person name="Imamovic A."/>
            <person name="Larimer J."/>
            <person name="McCowen C."/>
            <person name="Montmayeur A."/>
            <person name="Murphy C."/>
            <person name="Neiman D."/>
            <person name="Pearson M."/>
            <person name="Priest M."/>
            <person name="Roberts A."/>
            <person name="Saif S."/>
            <person name="Shea T."/>
            <person name="Sisk P."/>
            <person name="Sykes S."/>
            <person name="Wortman J."/>
            <person name="Nusbaum C."/>
            <person name="Birren B."/>
        </authorList>
    </citation>
    <scope>NUCLEOTIDE SEQUENCE [LARGE SCALE GENOMIC DNA]</scope>
    <source>
        <strain evidence="6 7">YIT 12062</strain>
    </source>
</reference>
<dbReference type="PATRIC" id="fig|742818.3.peg.643"/>
<protein>
    <recommendedName>
        <fullName evidence="3">Regulatory protein RecX</fullName>
    </recommendedName>
</protein>
<dbReference type="InterPro" id="IPR036388">
    <property type="entry name" value="WH-like_DNA-bd_sf"/>
</dbReference>
<sequence length="175" mass="19558">MPIIDDAFLSTLVREPLAPAVPEEEEKAFSRISRLVASRERCACELEKRLVQDGFSERDAQSAIARAVSCGMVDDLRYADILVRSRVSQGRGRAGIEEELNRCGIDPRRLAGWPDEYFGIDGVSEEDRAFDFLCRKPPRSKNAYAAACRKLAARGYSPDVVFAAARRYAKHEGVF</sequence>
<evidence type="ECO:0000313" key="6">
    <source>
        <dbReference type="EMBL" id="EJZ84283.1"/>
    </source>
</evidence>
<dbReference type="PANTHER" id="PTHR33602:SF1">
    <property type="entry name" value="REGULATORY PROTEIN RECX FAMILY PROTEIN"/>
    <property type="match status" value="1"/>
</dbReference>
<gene>
    <name evidence="6" type="ORF">HMPREF9451_00592</name>
</gene>
<dbReference type="GO" id="GO:0006282">
    <property type="term" value="P:regulation of DNA repair"/>
    <property type="evidence" value="ECO:0007669"/>
    <property type="project" value="InterPro"/>
</dbReference>
<evidence type="ECO:0000256" key="3">
    <source>
        <dbReference type="ARBA" id="ARBA00018111"/>
    </source>
</evidence>
<feature type="domain" description="RecX second three-helical" evidence="5">
    <location>
        <begin position="74"/>
        <end position="107"/>
    </location>
</feature>
<dbReference type="AlphaFoldDB" id="K0YLW5"/>
<dbReference type="Proteomes" id="UP000006069">
    <property type="component" value="Unassembled WGS sequence"/>
</dbReference>
<dbReference type="InParanoid" id="K0YLW5"/>
<comment type="caution">
    <text evidence="6">The sequence shown here is derived from an EMBL/GenBank/DDBJ whole genome shotgun (WGS) entry which is preliminary data.</text>
</comment>
<dbReference type="eggNOG" id="COG2137">
    <property type="taxonomic scope" value="Bacteria"/>
</dbReference>
<comment type="subcellular location">
    <subcellularLocation>
        <location evidence="1">Cytoplasm</location>
    </subcellularLocation>
</comment>
<organism evidence="6 7">
    <name type="scientific">Slackia piriformis YIT 12062</name>
    <dbReference type="NCBI Taxonomy" id="742818"/>
    <lineage>
        <taxon>Bacteria</taxon>
        <taxon>Bacillati</taxon>
        <taxon>Actinomycetota</taxon>
        <taxon>Coriobacteriia</taxon>
        <taxon>Eggerthellales</taxon>
        <taxon>Eggerthellaceae</taxon>
        <taxon>Slackia</taxon>
    </lineage>
</organism>
<keyword evidence="4" id="KW-0963">Cytoplasm</keyword>
<evidence type="ECO:0000256" key="2">
    <source>
        <dbReference type="ARBA" id="ARBA00009695"/>
    </source>
</evidence>
<evidence type="ECO:0000313" key="7">
    <source>
        <dbReference type="Proteomes" id="UP000006069"/>
    </source>
</evidence>
<dbReference type="InterPro" id="IPR053924">
    <property type="entry name" value="RecX_HTH_2nd"/>
</dbReference>
<dbReference type="InterPro" id="IPR003783">
    <property type="entry name" value="Regulatory_RecX"/>
</dbReference>
<proteinExistence type="inferred from homology"/>
<comment type="similarity">
    <text evidence="2">Belongs to the RecX family.</text>
</comment>